<dbReference type="AlphaFoldDB" id="H5SC77"/>
<proteinExistence type="predicted"/>
<protein>
    <submittedName>
        <fullName evidence="1">Uncharacterized protein</fullName>
    </submittedName>
</protein>
<dbReference type="EMBL" id="AP011666">
    <property type="protein sequence ID" value="BAL53763.1"/>
    <property type="molecule type" value="Genomic_DNA"/>
</dbReference>
<reference evidence="1" key="1">
    <citation type="journal article" date="2005" name="Environ. Microbiol.">
        <title>Genetic and functional properties of uncultivated thermophilic crenarchaeotes from a subsurface gold mine as revealed by analysis of genome fragments.</title>
        <authorList>
            <person name="Nunoura T."/>
            <person name="Hirayama H."/>
            <person name="Takami H."/>
            <person name="Oida H."/>
            <person name="Nishi S."/>
            <person name="Shimamura S."/>
            <person name="Suzuki Y."/>
            <person name="Inagaki F."/>
            <person name="Takai K."/>
            <person name="Nealson K.H."/>
            <person name="Horikoshi K."/>
        </authorList>
    </citation>
    <scope>NUCLEOTIDE SEQUENCE</scope>
</reference>
<organism evidence="1">
    <name type="scientific">uncultured Acetothermia bacterium</name>
    <dbReference type="NCBI Taxonomy" id="236499"/>
    <lineage>
        <taxon>Bacteria</taxon>
        <taxon>Candidatus Bipolaricaulota</taxon>
        <taxon>environmental samples</taxon>
    </lineage>
</organism>
<accession>H5SC77</accession>
<evidence type="ECO:0000313" key="1">
    <source>
        <dbReference type="EMBL" id="BAL53763.1"/>
    </source>
</evidence>
<gene>
    <name evidence="1" type="ORF">HGMM_F08F07C22</name>
</gene>
<name>H5SC77_9BACT</name>
<sequence length="323" mass="34550">MYRFWSAWKRVVLVGIGVLLLAVSGVAQVSTTINIIPSPIVPYGTPVFIQISGVYKNGCVPQSPVASLFANTITINTSNPGTMCTMALTPWGPYTIGVGILPPGTYLVRVVHHPASAPPELLGTRTFVVVAVQPPPTPTPTAIICDLGVPAEGLFLRDGARYLATGGISASADKRGADHWADLTVIDASFLAKWQAWGKSEKPFETGMNDDGDWVVYRVAVRNQPLAELQFCLKATGDRPSQVEVFVQTEPTDPTKLPASDGDIRGLEGWTKVGTLTVTLGSYQVYSVPVSGVAASAFYNIALRLVEEMPDGNVIIAWVKLRA</sequence>
<reference evidence="1" key="2">
    <citation type="journal article" date="2012" name="PLoS ONE">
        <title>A Deeply Branching Thermophilic Bacterium with an Ancient Acetyl-CoA Pathway Dominates a Subsurface Ecosystem.</title>
        <authorList>
            <person name="Takami H."/>
            <person name="Noguchi H."/>
            <person name="Takaki Y."/>
            <person name="Uchiyama I."/>
            <person name="Toyoda A."/>
            <person name="Nishi S."/>
            <person name="Chee G.-J."/>
            <person name="Arai W."/>
            <person name="Nunoura T."/>
            <person name="Itoh T."/>
            <person name="Hattori M."/>
            <person name="Takai K."/>
        </authorList>
    </citation>
    <scope>NUCLEOTIDE SEQUENCE</scope>
</reference>